<dbReference type="Gene3D" id="1.10.150.530">
    <property type="match status" value="1"/>
</dbReference>
<feature type="active site" description="S-methylcysteine intermediate" evidence="14">
    <location>
        <position position="339"/>
    </location>
</feature>
<dbReference type="EC" id="2.1.1.192" evidence="14"/>
<evidence type="ECO:0000256" key="14">
    <source>
        <dbReference type="HAMAP-Rule" id="MF_01849"/>
    </source>
</evidence>
<evidence type="ECO:0000259" key="15">
    <source>
        <dbReference type="PROSITE" id="PS51918"/>
    </source>
</evidence>
<comment type="caution">
    <text evidence="14">Lacks conserved residue(s) required for the propagation of feature annotation.</text>
</comment>
<gene>
    <name evidence="14 16" type="primary">rlmN</name>
    <name evidence="16" type="ORF">H8E80_09150</name>
</gene>
<dbReference type="GO" id="GO:0002935">
    <property type="term" value="F:tRNA (adenine(37)-C2)-methyltransferase activity"/>
    <property type="evidence" value="ECO:0007669"/>
    <property type="project" value="UniProtKB-UniRule"/>
</dbReference>
<comment type="caution">
    <text evidence="16">The sequence shown here is derived from an EMBL/GenBank/DDBJ whole genome shotgun (WGS) entry which is preliminary data.</text>
</comment>
<keyword evidence="12 14" id="KW-0411">Iron-sulfur</keyword>
<evidence type="ECO:0000256" key="4">
    <source>
        <dbReference type="ARBA" id="ARBA00022490"/>
    </source>
</evidence>
<keyword evidence="7 14" id="KW-0808">Transferase</keyword>
<feature type="binding site" evidence="14">
    <location>
        <position position="123"/>
    </location>
    <ligand>
        <name>[4Fe-4S] cluster</name>
        <dbReference type="ChEBI" id="CHEBI:49883"/>
        <note>4Fe-4S-S-AdoMet</note>
    </ligand>
</feature>
<keyword evidence="8 14" id="KW-0949">S-adenosyl-L-methionine</keyword>
<evidence type="ECO:0000256" key="7">
    <source>
        <dbReference type="ARBA" id="ARBA00022679"/>
    </source>
</evidence>
<dbReference type="SFLD" id="SFLDF00275">
    <property type="entry name" value="adenosine_C2_methyltransferase"/>
    <property type="match status" value="1"/>
</dbReference>
<comment type="function">
    <text evidence="14">Specifically methylates position 2 of adenine 2503 in 23S rRNA and position 2 of adenine 37 in tRNAs.</text>
</comment>
<keyword evidence="13 14" id="KW-1015">Disulfide bond</keyword>
<dbReference type="SFLD" id="SFLDS00029">
    <property type="entry name" value="Radical_SAM"/>
    <property type="match status" value="1"/>
</dbReference>
<keyword evidence="10 14" id="KW-0479">Metal-binding</keyword>
<dbReference type="CDD" id="cd01335">
    <property type="entry name" value="Radical_SAM"/>
    <property type="match status" value="1"/>
</dbReference>
<keyword evidence="6 14" id="KW-0489">Methyltransferase</keyword>
<dbReference type="Gene3D" id="3.20.20.70">
    <property type="entry name" value="Aldolase class I"/>
    <property type="match status" value="1"/>
</dbReference>
<reference evidence="16 17" key="1">
    <citation type="submission" date="2020-08" db="EMBL/GenBank/DDBJ databases">
        <title>Bridging the membrane lipid divide: bacteria of the FCB group superphylum have the potential to synthesize archaeal ether lipids.</title>
        <authorList>
            <person name="Villanueva L."/>
            <person name="Von Meijenfeldt F.A.B."/>
            <person name="Westbye A.B."/>
            <person name="Yadav S."/>
            <person name="Hopmans E.C."/>
            <person name="Dutilh B.E."/>
            <person name="Sinninghe Damste J.S."/>
        </authorList>
    </citation>
    <scope>NUCLEOTIDE SEQUENCE [LARGE SCALE GENOMIC DNA]</scope>
    <source>
        <strain evidence="16">NIOZ-UU82</strain>
    </source>
</reference>
<dbReference type="HAMAP" id="MF_01849">
    <property type="entry name" value="RNA_methyltr_RlmN"/>
    <property type="match status" value="1"/>
</dbReference>
<evidence type="ECO:0000256" key="1">
    <source>
        <dbReference type="ARBA" id="ARBA00004496"/>
    </source>
</evidence>
<feature type="active site" description="Proton acceptor" evidence="14">
    <location>
        <position position="96"/>
    </location>
</feature>
<dbReference type="FunFam" id="3.20.20.70:FF:000014">
    <property type="entry name" value="Probable dual-specificity RNA methyltransferase RlmN"/>
    <property type="match status" value="1"/>
</dbReference>
<dbReference type="InterPro" id="IPR007197">
    <property type="entry name" value="rSAM"/>
</dbReference>
<dbReference type="SUPFAM" id="SSF102114">
    <property type="entry name" value="Radical SAM enzymes"/>
    <property type="match status" value="1"/>
</dbReference>
<dbReference type="InterPro" id="IPR013785">
    <property type="entry name" value="Aldolase_TIM"/>
</dbReference>
<evidence type="ECO:0000256" key="6">
    <source>
        <dbReference type="ARBA" id="ARBA00022603"/>
    </source>
</evidence>
<dbReference type="InterPro" id="IPR004383">
    <property type="entry name" value="rRNA_lsu_MTrfase_RlmN/Cfr"/>
</dbReference>
<evidence type="ECO:0000256" key="2">
    <source>
        <dbReference type="ARBA" id="ARBA00007544"/>
    </source>
</evidence>
<dbReference type="InterPro" id="IPR040072">
    <property type="entry name" value="Methyltransferase_A"/>
</dbReference>
<dbReference type="PANTHER" id="PTHR30544">
    <property type="entry name" value="23S RRNA METHYLTRANSFERASE"/>
    <property type="match status" value="1"/>
</dbReference>
<comment type="subcellular location">
    <subcellularLocation>
        <location evidence="1 14">Cytoplasm</location>
    </subcellularLocation>
</comment>
<keyword evidence="11 14" id="KW-0408">Iron</keyword>
<proteinExistence type="inferred from homology"/>
<comment type="similarity">
    <text evidence="2 14">Belongs to the radical SAM superfamily. RlmN family.</text>
</comment>
<accession>A0A8J6TCL5</accession>
<feature type="binding site" evidence="14">
    <location>
        <position position="198"/>
    </location>
    <ligand>
        <name>S-adenosyl-L-methionine</name>
        <dbReference type="ChEBI" id="CHEBI:59789"/>
    </ligand>
</feature>
<organism evidence="16 17">
    <name type="scientific">Candidatus Desulfaltia bathyphila</name>
    <dbReference type="NCBI Taxonomy" id="2841697"/>
    <lineage>
        <taxon>Bacteria</taxon>
        <taxon>Pseudomonadati</taxon>
        <taxon>Thermodesulfobacteriota</taxon>
        <taxon>Desulfobacteria</taxon>
        <taxon>Desulfobacterales</taxon>
        <taxon>Desulfobacterales incertae sedis</taxon>
        <taxon>Candidatus Desulfaltia</taxon>
    </lineage>
</organism>
<feature type="binding site" evidence="14">
    <location>
        <begin position="165"/>
        <end position="166"/>
    </location>
    <ligand>
        <name>S-adenosyl-L-methionine</name>
        <dbReference type="ChEBI" id="CHEBI:59789"/>
    </ligand>
</feature>
<dbReference type="GO" id="GO:0019843">
    <property type="term" value="F:rRNA binding"/>
    <property type="evidence" value="ECO:0007669"/>
    <property type="project" value="UniProtKB-UniRule"/>
</dbReference>
<dbReference type="PROSITE" id="PS51918">
    <property type="entry name" value="RADICAL_SAM"/>
    <property type="match status" value="1"/>
</dbReference>
<keyword evidence="9 14" id="KW-0819">tRNA processing</keyword>
<evidence type="ECO:0000256" key="13">
    <source>
        <dbReference type="ARBA" id="ARBA00023157"/>
    </source>
</evidence>
<keyword evidence="5 14" id="KW-0698">rRNA processing</keyword>
<keyword evidence="3 14" id="KW-0004">4Fe-4S</keyword>
<dbReference type="Pfam" id="PF21016">
    <property type="entry name" value="RlmN_N"/>
    <property type="match status" value="1"/>
</dbReference>
<dbReference type="InterPro" id="IPR027492">
    <property type="entry name" value="RNA_MTrfase_RlmN"/>
</dbReference>
<dbReference type="PIRSF" id="PIRSF006004">
    <property type="entry name" value="CHP00048"/>
    <property type="match status" value="1"/>
</dbReference>
<protein>
    <recommendedName>
        <fullName evidence="14">Probable dual-specificity RNA methyltransferase RlmN</fullName>
        <ecNumber evidence="14">2.1.1.192</ecNumber>
    </recommendedName>
    <alternativeName>
        <fullName evidence="14">23S rRNA (adenine(2503)-C(2))-methyltransferase</fullName>
    </alternativeName>
    <alternativeName>
        <fullName evidence="14">23S rRNA m2A2503 methyltransferase</fullName>
    </alternativeName>
    <alternativeName>
        <fullName evidence="14">Ribosomal RNA large subunit methyltransferase N</fullName>
    </alternativeName>
    <alternativeName>
        <fullName evidence="14">tRNA (adenine(37)-C(2))-methyltransferase</fullName>
    </alternativeName>
    <alternativeName>
        <fullName evidence="14">tRNA m2A37 methyltransferase</fullName>
    </alternativeName>
</protein>
<feature type="binding site" evidence="14">
    <location>
        <position position="296"/>
    </location>
    <ligand>
        <name>S-adenosyl-L-methionine</name>
        <dbReference type="ChEBI" id="CHEBI:59789"/>
    </ligand>
</feature>
<evidence type="ECO:0000256" key="11">
    <source>
        <dbReference type="ARBA" id="ARBA00023004"/>
    </source>
</evidence>
<dbReference type="InterPro" id="IPR058240">
    <property type="entry name" value="rSAM_sf"/>
</dbReference>
<dbReference type="Proteomes" id="UP000603545">
    <property type="component" value="Unassembled WGS sequence"/>
</dbReference>
<dbReference type="GO" id="GO:0000049">
    <property type="term" value="F:tRNA binding"/>
    <property type="evidence" value="ECO:0007669"/>
    <property type="project" value="UniProtKB-UniRule"/>
</dbReference>
<feature type="binding site" evidence="14">
    <location>
        <position position="120"/>
    </location>
    <ligand>
        <name>[4Fe-4S] cluster</name>
        <dbReference type="ChEBI" id="CHEBI:49883"/>
        <note>4Fe-4S-S-AdoMet</note>
    </ligand>
</feature>
<dbReference type="AlphaFoldDB" id="A0A8J6TCL5"/>
<evidence type="ECO:0000256" key="3">
    <source>
        <dbReference type="ARBA" id="ARBA00022485"/>
    </source>
</evidence>
<dbReference type="GO" id="GO:0051539">
    <property type="term" value="F:4 iron, 4 sulfur cluster binding"/>
    <property type="evidence" value="ECO:0007669"/>
    <property type="project" value="UniProtKB-UniRule"/>
</dbReference>
<dbReference type="GO" id="GO:0005737">
    <property type="term" value="C:cytoplasm"/>
    <property type="evidence" value="ECO:0007669"/>
    <property type="project" value="UniProtKB-SubCell"/>
</dbReference>
<comment type="miscellaneous">
    <text evidence="14">Reaction proceeds by a ping-pong mechanism involving intermediate methylation of a conserved cysteine residue.</text>
</comment>
<comment type="catalytic activity">
    <reaction evidence="14">
        <text>adenosine(37) in tRNA + 2 reduced [2Fe-2S]-[ferredoxin] + 2 S-adenosyl-L-methionine = 2-methyladenosine(37) in tRNA + 5'-deoxyadenosine + L-methionine + 2 oxidized [2Fe-2S]-[ferredoxin] + S-adenosyl-L-homocysteine</text>
        <dbReference type="Rhea" id="RHEA:43332"/>
        <dbReference type="Rhea" id="RHEA-COMP:10000"/>
        <dbReference type="Rhea" id="RHEA-COMP:10001"/>
        <dbReference type="Rhea" id="RHEA-COMP:10162"/>
        <dbReference type="Rhea" id="RHEA-COMP:10485"/>
        <dbReference type="ChEBI" id="CHEBI:17319"/>
        <dbReference type="ChEBI" id="CHEBI:33737"/>
        <dbReference type="ChEBI" id="CHEBI:33738"/>
        <dbReference type="ChEBI" id="CHEBI:57844"/>
        <dbReference type="ChEBI" id="CHEBI:57856"/>
        <dbReference type="ChEBI" id="CHEBI:59789"/>
        <dbReference type="ChEBI" id="CHEBI:74411"/>
        <dbReference type="ChEBI" id="CHEBI:74497"/>
        <dbReference type="EC" id="2.1.1.192"/>
    </reaction>
</comment>
<evidence type="ECO:0000256" key="10">
    <source>
        <dbReference type="ARBA" id="ARBA00022723"/>
    </source>
</evidence>
<feature type="binding site" evidence="14">
    <location>
        <begin position="220"/>
        <end position="222"/>
    </location>
    <ligand>
        <name>S-adenosyl-L-methionine</name>
        <dbReference type="ChEBI" id="CHEBI:59789"/>
    </ligand>
</feature>
<dbReference type="SFLD" id="SFLDG01062">
    <property type="entry name" value="methyltransferase_(Class_A)"/>
    <property type="match status" value="1"/>
</dbReference>
<evidence type="ECO:0000313" key="16">
    <source>
        <dbReference type="EMBL" id="MBC8200188.1"/>
    </source>
</evidence>
<evidence type="ECO:0000313" key="17">
    <source>
        <dbReference type="Proteomes" id="UP000603545"/>
    </source>
</evidence>
<sequence>MTPKSNITNIMELTKDQLVSWLKDHDIETYRAKQIMKWIYFRQADDFEIMTDIKKEIRQLLSLNFTIGRLEKKQIETSQDGSRKYLLELFDRQCIESVLIPEKNYYTLCISSQVGCAQGCRFCLTARGGFVRNLAKGEILAQVRDIMNDLDDPEKLKNIVMMGMGEPLANYKNVVGAIGVITDTKCGLGFSNNKVTLSTAGLVPKLPDLNQDANVNLAISLNATDNKTRDMLMPINKKYPLEILLDACRKYRLHPRQSIMFEYILLKNINDSSDDANRLAKLLRSIKAKINLIPFNEYEGSEFRQPEEDVINNFREILRKNNYIVVTRRSKGRDISAACGQLRVRTAGKGQNKFLKRNIIP</sequence>
<comment type="catalytic activity">
    <reaction evidence="14">
        <text>adenosine(2503) in 23S rRNA + 2 reduced [2Fe-2S]-[ferredoxin] + 2 S-adenosyl-L-methionine = 2-methyladenosine(2503) in 23S rRNA + 5'-deoxyadenosine + L-methionine + 2 oxidized [2Fe-2S]-[ferredoxin] + S-adenosyl-L-homocysteine</text>
        <dbReference type="Rhea" id="RHEA:42916"/>
        <dbReference type="Rhea" id="RHEA-COMP:10000"/>
        <dbReference type="Rhea" id="RHEA-COMP:10001"/>
        <dbReference type="Rhea" id="RHEA-COMP:10152"/>
        <dbReference type="Rhea" id="RHEA-COMP:10282"/>
        <dbReference type="ChEBI" id="CHEBI:17319"/>
        <dbReference type="ChEBI" id="CHEBI:33737"/>
        <dbReference type="ChEBI" id="CHEBI:33738"/>
        <dbReference type="ChEBI" id="CHEBI:57844"/>
        <dbReference type="ChEBI" id="CHEBI:57856"/>
        <dbReference type="ChEBI" id="CHEBI:59789"/>
        <dbReference type="ChEBI" id="CHEBI:74411"/>
        <dbReference type="ChEBI" id="CHEBI:74497"/>
        <dbReference type="EC" id="2.1.1.192"/>
    </reaction>
</comment>
<dbReference type="NCBIfam" id="TIGR00048">
    <property type="entry name" value="rRNA_mod_RlmN"/>
    <property type="match status" value="1"/>
</dbReference>
<dbReference type="InterPro" id="IPR048641">
    <property type="entry name" value="RlmN_N"/>
</dbReference>
<evidence type="ECO:0000256" key="8">
    <source>
        <dbReference type="ARBA" id="ARBA00022691"/>
    </source>
</evidence>
<evidence type="ECO:0000256" key="12">
    <source>
        <dbReference type="ARBA" id="ARBA00023014"/>
    </source>
</evidence>
<comment type="cofactor">
    <cofactor evidence="14">
        <name>[4Fe-4S] cluster</name>
        <dbReference type="ChEBI" id="CHEBI:49883"/>
    </cofactor>
    <text evidence="14">Binds 1 [4Fe-4S] cluster. The cluster is coordinated with 3 cysteines and an exchangeable S-adenosyl-L-methionine.</text>
</comment>
<feature type="binding site" evidence="14">
    <location>
        <position position="116"/>
    </location>
    <ligand>
        <name>[4Fe-4S] cluster</name>
        <dbReference type="ChEBI" id="CHEBI:49883"/>
        <note>4Fe-4S-S-AdoMet</note>
    </ligand>
</feature>
<dbReference type="GO" id="GO:0046872">
    <property type="term" value="F:metal ion binding"/>
    <property type="evidence" value="ECO:0007669"/>
    <property type="project" value="UniProtKB-KW"/>
</dbReference>
<keyword evidence="4 14" id="KW-0963">Cytoplasm</keyword>
<dbReference type="GO" id="GO:0030488">
    <property type="term" value="P:tRNA methylation"/>
    <property type="evidence" value="ECO:0007669"/>
    <property type="project" value="UniProtKB-UniRule"/>
</dbReference>
<feature type="domain" description="Radical SAM core" evidence="15">
    <location>
        <begin position="102"/>
        <end position="328"/>
    </location>
</feature>
<evidence type="ECO:0000256" key="5">
    <source>
        <dbReference type="ARBA" id="ARBA00022552"/>
    </source>
</evidence>
<dbReference type="PANTHER" id="PTHR30544:SF5">
    <property type="entry name" value="RADICAL SAM CORE DOMAIN-CONTAINING PROTEIN"/>
    <property type="match status" value="1"/>
</dbReference>
<dbReference type="GO" id="GO:0070040">
    <property type="term" value="F:rRNA (adenine(2503)-C2-)-methyltransferase activity"/>
    <property type="evidence" value="ECO:0007669"/>
    <property type="project" value="UniProtKB-UniRule"/>
</dbReference>
<dbReference type="GO" id="GO:0070475">
    <property type="term" value="P:rRNA base methylation"/>
    <property type="evidence" value="ECO:0007669"/>
    <property type="project" value="UniProtKB-UniRule"/>
</dbReference>
<name>A0A8J6TCL5_9BACT</name>
<evidence type="ECO:0000256" key="9">
    <source>
        <dbReference type="ARBA" id="ARBA00022694"/>
    </source>
</evidence>
<dbReference type="EMBL" id="JACNLL010000083">
    <property type="protein sequence ID" value="MBC8200188.1"/>
    <property type="molecule type" value="Genomic_DNA"/>
</dbReference>
<dbReference type="Pfam" id="PF04055">
    <property type="entry name" value="Radical_SAM"/>
    <property type="match status" value="1"/>
</dbReference>